<dbReference type="EMBL" id="LKEA01000030">
    <property type="protein sequence ID" value="ROV97135.1"/>
    <property type="molecule type" value="Genomic_DNA"/>
</dbReference>
<dbReference type="STRING" id="356882.A0A423W1A8"/>
<dbReference type="Proteomes" id="UP000283895">
    <property type="component" value="Unassembled WGS sequence"/>
</dbReference>
<dbReference type="InterPro" id="IPR036318">
    <property type="entry name" value="FAD-bd_PCMH-like_sf"/>
</dbReference>
<name>A0A423W1A8_9PEZI</name>
<reference evidence="7 8" key="1">
    <citation type="submission" date="2015-09" db="EMBL/GenBank/DDBJ databases">
        <title>Host preference determinants of Valsa canker pathogens revealed by comparative genomics.</title>
        <authorList>
            <person name="Yin Z."/>
            <person name="Huang L."/>
        </authorList>
    </citation>
    <scope>NUCLEOTIDE SEQUENCE [LARGE SCALE GENOMIC DNA]</scope>
    <source>
        <strain evidence="7 8">03-1</strain>
    </source>
</reference>
<dbReference type="GO" id="GO:0016491">
    <property type="term" value="F:oxidoreductase activity"/>
    <property type="evidence" value="ECO:0007669"/>
    <property type="project" value="UniProtKB-KW"/>
</dbReference>
<keyword evidence="4" id="KW-0274">FAD</keyword>
<evidence type="ECO:0000313" key="8">
    <source>
        <dbReference type="Proteomes" id="UP000283895"/>
    </source>
</evidence>
<keyword evidence="8" id="KW-1185">Reference proteome</keyword>
<dbReference type="Pfam" id="PF01565">
    <property type="entry name" value="FAD_binding_4"/>
    <property type="match status" value="1"/>
</dbReference>
<evidence type="ECO:0000256" key="4">
    <source>
        <dbReference type="ARBA" id="ARBA00022827"/>
    </source>
</evidence>
<dbReference type="GO" id="GO:0071949">
    <property type="term" value="F:FAD binding"/>
    <property type="evidence" value="ECO:0007669"/>
    <property type="project" value="InterPro"/>
</dbReference>
<protein>
    <recommendedName>
        <fullName evidence="6">FAD-binding PCMH-type domain-containing protein</fullName>
    </recommendedName>
</protein>
<evidence type="ECO:0000256" key="3">
    <source>
        <dbReference type="ARBA" id="ARBA00022630"/>
    </source>
</evidence>
<keyword evidence="3" id="KW-0285">Flavoprotein</keyword>
<dbReference type="PROSITE" id="PS51387">
    <property type="entry name" value="FAD_PCMH"/>
    <property type="match status" value="1"/>
</dbReference>
<evidence type="ECO:0000313" key="7">
    <source>
        <dbReference type="EMBL" id="ROV97135.1"/>
    </source>
</evidence>
<comment type="caution">
    <text evidence="7">The sequence shown here is derived from an EMBL/GenBank/DDBJ whole genome shotgun (WGS) entry which is preliminary data.</text>
</comment>
<evidence type="ECO:0000256" key="2">
    <source>
        <dbReference type="ARBA" id="ARBA00005466"/>
    </source>
</evidence>
<dbReference type="InterPro" id="IPR016169">
    <property type="entry name" value="FAD-bd_PCMH_sub2"/>
</dbReference>
<evidence type="ECO:0000259" key="6">
    <source>
        <dbReference type="PROSITE" id="PS51387"/>
    </source>
</evidence>
<dbReference type="OrthoDB" id="415825at2759"/>
<dbReference type="InterPro" id="IPR016164">
    <property type="entry name" value="FAD-linked_Oxase-like_C"/>
</dbReference>
<proteinExistence type="inferred from homology"/>
<gene>
    <name evidence="7" type="ORF">VMCG_07469</name>
</gene>
<sequence length="435" mass="47269">MSPTYSASVRPAHEADVQALVNFATSCNISFLASSAQHGFSTTLGELRNGLEIDMSAFRNVSVDAEESTLTVGGGVRFLDVFDPVYNAGKQISTGSGACVGMISPTIGGGVGRLSGLHGIISDQLLSVRMVTANGSLVTASETENPDLFWAMRGAGANFGIVVEAQYQLLDLTSQYVINMDYAFSSNDTGAIIDYLDSFGEDLPAKLSFIIEALYSETLFGGFGLIVNAVYNGPLSEAEDLLAPLLNTVTPLKQNVTSVPENKLVYAATFGSQGDPTVACTGKGVNRSVFGGGIKTYDRDTYINFIKALEDLLTTNTDLRKSIFFIEHFSNVKVQEISDDSSAFPWRDIKAHLLFNYAWSDPANQESVEAFGKQWRDAFQASAGFNPPQLYVNYGHGDENNTVLYSERKLPKLRQLKSVWDPDNVFRFHHDLMGA</sequence>
<dbReference type="AlphaFoldDB" id="A0A423W1A8"/>
<evidence type="ECO:0000256" key="1">
    <source>
        <dbReference type="ARBA" id="ARBA00001974"/>
    </source>
</evidence>
<dbReference type="InterPro" id="IPR006094">
    <property type="entry name" value="Oxid_FAD_bind_N"/>
</dbReference>
<dbReference type="InterPro" id="IPR050416">
    <property type="entry name" value="FAD-linked_Oxidoreductase"/>
</dbReference>
<dbReference type="PANTHER" id="PTHR42973">
    <property type="entry name" value="BINDING OXIDOREDUCTASE, PUTATIVE (AFU_ORTHOLOGUE AFUA_1G17690)-RELATED"/>
    <property type="match status" value="1"/>
</dbReference>
<feature type="domain" description="FAD-binding PCMH-type" evidence="6">
    <location>
        <begin position="1"/>
        <end position="172"/>
    </location>
</feature>
<dbReference type="Gene3D" id="3.40.462.20">
    <property type="match status" value="1"/>
</dbReference>
<accession>A0A423W1A8</accession>
<comment type="similarity">
    <text evidence="2">Belongs to the oxygen-dependent FAD-linked oxidoreductase family.</text>
</comment>
<evidence type="ECO:0000256" key="5">
    <source>
        <dbReference type="ARBA" id="ARBA00023002"/>
    </source>
</evidence>
<dbReference type="InterPro" id="IPR012951">
    <property type="entry name" value="BBE"/>
</dbReference>
<dbReference type="PANTHER" id="PTHR42973:SF9">
    <property type="entry name" value="FAD-BINDING PCMH-TYPE DOMAIN-CONTAINING PROTEIN-RELATED"/>
    <property type="match status" value="1"/>
</dbReference>
<dbReference type="SUPFAM" id="SSF56176">
    <property type="entry name" value="FAD-binding/transporter-associated domain-like"/>
    <property type="match status" value="1"/>
</dbReference>
<dbReference type="SUPFAM" id="SSF55103">
    <property type="entry name" value="FAD-linked oxidases, C-terminal domain"/>
    <property type="match status" value="1"/>
</dbReference>
<dbReference type="Pfam" id="PF08031">
    <property type="entry name" value="BBE"/>
    <property type="match status" value="1"/>
</dbReference>
<comment type="cofactor">
    <cofactor evidence="1">
        <name>FAD</name>
        <dbReference type="ChEBI" id="CHEBI:57692"/>
    </cofactor>
</comment>
<dbReference type="Gene3D" id="3.30.465.10">
    <property type="match status" value="1"/>
</dbReference>
<keyword evidence="5" id="KW-0560">Oxidoreductase</keyword>
<organism evidence="7 8">
    <name type="scientific">Cytospora schulzeri</name>
    <dbReference type="NCBI Taxonomy" id="448051"/>
    <lineage>
        <taxon>Eukaryota</taxon>
        <taxon>Fungi</taxon>
        <taxon>Dikarya</taxon>
        <taxon>Ascomycota</taxon>
        <taxon>Pezizomycotina</taxon>
        <taxon>Sordariomycetes</taxon>
        <taxon>Sordariomycetidae</taxon>
        <taxon>Diaporthales</taxon>
        <taxon>Cytosporaceae</taxon>
        <taxon>Cytospora</taxon>
    </lineage>
</organism>
<dbReference type="InterPro" id="IPR016166">
    <property type="entry name" value="FAD-bd_PCMH"/>
</dbReference>